<organism evidence="3 4">
    <name type="scientific">Oerskovia rustica</name>
    <dbReference type="NCBI Taxonomy" id="2762237"/>
    <lineage>
        <taxon>Bacteria</taxon>
        <taxon>Bacillati</taxon>
        <taxon>Actinomycetota</taxon>
        <taxon>Actinomycetes</taxon>
        <taxon>Micrococcales</taxon>
        <taxon>Cellulomonadaceae</taxon>
        <taxon>Oerskovia</taxon>
    </lineage>
</organism>
<feature type="region of interest" description="Disordered" evidence="1">
    <location>
        <begin position="1"/>
        <end position="27"/>
    </location>
</feature>
<evidence type="ECO:0008006" key="5">
    <source>
        <dbReference type="Google" id="ProtNLM"/>
    </source>
</evidence>
<keyword evidence="2" id="KW-0472">Membrane</keyword>
<dbReference type="EMBL" id="JACSQQ010000022">
    <property type="protein sequence ID" value="MBD7951362.1"/>
    <property type="molecule type" value="Genomic_DNA"/>
</dbReference>
<accession>A0ABR8RU91</accession>
<proteinExistence type="predicted"/>
<evidence type="ECO:0000313" key="4">
    <source>
        <dbReference type="Proteomes" id="UP000641803"/>
    </source>
</evidence>
<keyword evidence="2" id="KW-0812">Transmembrane</keyword>
<reference evidence="3 4" key="1">
    <citation type="submission" date="2020-08" db="EMBL/GenBank/DDBJ databases">
        <title>A Genomic Blueprint of the Chicken Gut Microbiome.</title>
        <authorList>
            <person name="Gilroy R."/>
            <person name="Ravi A."/>
            <person name="Getino M."/>
            <person name="Pursley I."/>
            <person name="Horton D.L."/>
            <person name="Alikhan N.-F."/>
            <person name="Baker D."/>
            <person name="Gharbi K."/>
            <person name="Hall N."/>
            <person name="Watson M."/>
            <person name="Adriaenssens E.M."/>
            <person name="Foster-Nyarko E."/>
            <person name="Jarju S."/>
            <person name="Secka A."/>
            <person name="Antonio M."/>
            <person name="Oren A."/>
            <person name="Chaudhuri R."/>
            <person name="La Ragione R.M."/>
            <person name="Hildebrand F."/>
            <person name="Pallen M.J."/>
        </authorList>
    </citation>
    <scope>NUCLEOTIDE SEQUENCE [LARGE SCALE GENOMIC DNA]</scope>
    <source>
        <strain evidence="3 4">Sa4CUA1</strain>
    </source>
</reference>
<evidence type="ECO:0000313" key="3">
    <source>
        <dbReference type="EMBL" id="MBD7951362.1"/>
    </source>
</evidence>
<feature type="compositionally biased region" description="Polar residues" evidence="1">
    <location>
        <begin position="1"/>
        <end position="13"/>
    </location>
</feature>
<name>A0ABR8RU91_9CELL</name>
<dbReference type="RefSeq" id="WP_191796665.1">
    <property type="nucleotide sequence ID" value="NZ_JACSQQ010000022.1"/>
</dbReference>
<evidence type="ECO:0000256" key="2">
    <source>
        <dbReference type="SAM" id="Phobius"/>
    </source>
</evidence>
<protein>
    <recommendedName>
        <fullName evidence="5">LigA protein</fullName>
    </recommendedName>
</protein>
<keyword evidence="2" id="KW-1133">Transmembrane helix</keyword>
<feature type="transmembrane region" description="Helical" evidence="2">
    <location>
        <begin position="37"/>
        <end position="61"/>
    </location>
</feature>
<gene>
    <name evidence="3" type="ORF">H9652_13235</name>
</gene>
<evidence type="ECO:0000256" key="1">
    <source>
        <dbReference type="SAM" id="MobiDB-lite"/>
    </source>
</evidence>
<sequence length="232" mass="23426">MSQQTGRPRQSSPAGPGLRDSRHHRAPSSSVYARRRLVALVVLLALVGGVVAFLALVWPGFAAGGGAGTPDEVTVTAPPATPTIEPVERTATTELAKAMPASVLQFALRAEAPTEAFADAGAIEGHELTYADAEGDGATSVTVLAGQWGTDDEAEAAYDELLAAAVEAGGTATSTGDVEVGGEPAGAFAVTPVAPVDGAAASATVTWRNGTVVLQAMGPVDEIEAFYTAFPL</sequence>
<dbReference type="Proteomes" id="UP000641803">
    <property type="component" value="Unassembled WGS sequence"/>
</dbReference>
<keyword evidence="4" id="KW-1185">Reference proteome</keyword>
<comment type="caution">
    <text evidence="3">The sequence shown here is derived from an EMBL/GenBank/DDBJ whole genome shotgun (WGS) entry which is preliminary data.</text>
</comment>